<dbReference type="RefSeq" id="WP_035963506.1">
    <property type="nucleotide sequence ID" value="NZ_BMEG01000010.1"/>
</dbReference>
<dbReference type="STRING" id="1071679.BG57_32855"/>
<evidence type="ECO:0000313" key="3">
    <source>
        <dbReference type="EMBL" id="KDR35125.1"/>
    </source>
</evidence>
<evidence type="ECO:0000313" key="5">
    <source>
        <dbReference type="Proteomes" id="UP000597138"/>
    </source>
</evidence>
<comment type="caution">
    <text evidence="3">The sequence shown here is derived from an EMBL/GenBank/DDBJ whole genome shotgun (WGS) entry which is preliminary data.</text>
</comment>
<reference evidence="3 4" key="2">
    <citation type="submission" date="2014-03" db="EMBL/GenBank/DDBJ databases">
        <title>Draft Genome Sequences of Four Burkholderia Strains.</title>
        <authorList>
            <person name="Liu X.Y."/>
            <person name="Li C.X."/>
            <person name="Xu J.H."/>
        </authorList>
    </citation>
    <scope>NUCLEOTIDE SEQUENCE [LARGE SCALE GENOMIC DNA]</scope>
    <source>
        <strain evidence="3 4">R27</strain>
    </source>
</reference>
<dbReference type="Gene3D" id="3.40.50.1820">
    <property type="entry name" value="alpha/beta hydrolase"/>
    <property type="match status" value="1"/>
</dbReference>
<keyword evidence="5" id="KW-1185">Reference proteome</keyword>
<dbReference type="PANTHER" id="PTHR46623">
    <property type="entry name" value="CARBOXYMETHYLENEBUTENOLIDASE-RELATED"/>
    <property type="match status" value="1"/>
</dbReference>
<reference evidence="2" key="4">
    <citation type="submission" date="2024-05" db="EMBL/GenBank/DDBJ databases">
        <authorList>
            <person name="Sun Q."/>
            <person name="Zhou Y."/>
        </authorList>
    </citation>
    <scope>NUCLEOTIDE SEQUENCE</scope>
    <source>
        <strain evidence="2">CGMCC 1.11013</strain>
    </source>
</reference>
<protein>
    <submittedName>
        <fullName evidence="3">Carboxymethylenebutenolidase</fullName>
    </submittedName>
</protein>
<evidence type="ECO:0000313" key="4">
    <source>
        <dbReference type="Proteomes" id="UP000027439"/>
    </source>
</evidence>
<dbReference type="InterPro" id="IPR002925">
    <property type="entry name" value="Dienelactn_hydro"/>
</dbReference>
<proteinExistence type="predicted"/>
<dbReference type="EMBL" id="JFHE01000009">
    <property type="protein sequence ID" value="KDR35125.1"/>
    <property type="molecule type" value="Genomic_DNA"/>
</dbReference>
<evidence type="ECO:0000259" key="1">
    <source>
        <dbReference type="Pfam" id="PF01738"/>
    </source>
</evidence>
<dbReference type="EMBL" id="BMEG01000010">
    <property type="protein sequence ID" value="GGD89293.1"/>
    <property type="molecule type" value="Genomic_DNA"/>
</dbReference>
<name>A0A069P393_9BURK</name>
<dbReference type="eggNOG" id="COG0412">
    <property type="taxonomic scope" value="Bacteria"/>
</dbReference>
<dbReference type="Pfam" id="PF01738">
    <property type="entry name" value="DLH"/>
    <property type="match status" value="1"/>
</dbReference>
<organism evidence="3 4">
    <name type="scientific">Caballeronia grimmiae</name>
    <dbReference type="NCBI Taxonomy" id="1071679"/>
    <lineage>
        <taxon>Bacteria</taxon>
        <taxon>Pseudomonadati</taxon>
        <taxon>Pseudomonadota</taxon>
        <taxon>Betaproteobacteria</taxon>
        <taxon>Burkholderiales</taxon>
        <taxon>Burkholderiaceae</taxon>
        <taxon>Caballeronia</taxon>
    </lineage>
</organism>
<dbReference type="SUPFAM" id="SSF53474">
    <property type="entry name" value="alpha/beta-Hydrolases"/>
    <property type="match status" value="1"/>
</dbReference>
<dbReference type="InterPro" id="IPR051049">
    <property type="entry name" value="Dienelactone_hydrolase-like"/>
</dbReference>
<evidence type="ECO:0000313" key="2">
    <source>
        <dbReference type="EMBL" id="GGD89293.1"/>
    </source>
</evidence>
<dbReference type="PANTHER" id="PTHR46623:SF6">
    <property type="entry name" value="ALPHA_BETA-HYDROLASES SUPERFAMILY PROTEIN"/>
    <property type="match status" value="1"/>
</dbReference>
<gene>
    <name evidence="3" type="ORF">BG57_32855</name>
    <name evidence="2" type="ORF">GCM10010985_49870</name>
</gene>
<reference evidence="5" key="3">
    <citation type="journal article" date="2019" name="Int. J. Syst. Evol. Microbiol.">
        <title>The Global Catalogue of Microorganisms (GCM) 10K type strain sequencing project: providing services to taxonomists for standard genome sequencing and annotation.</title>
        <authorList>
            <consortium name="The Broad Institute Genomics Platform"/>
            <consortium name="The Broad Institute Genome Sequencing Center for Infectious Disease"/>
            <person name="Wu L."/>
            <person name="Ma J."/>
        </authorList>
    </citation>
    <scope>NUCLEOTIDE SEQUENCE [LARGE SCALE GENOMIC DNA]</scope>
    <source>
        <strain evidence="5">CGMCC 1.11013</strain>
    </source>
</reference>
<dbReference type="GO" id="GO:0016787">
    <property type="term" value="F:hydrolase activity"/>
    <property type="evidence" value="ECO:0007669"/>
    <property type="project" value="InterPro"/>
</dbReference>
<dbReference type="OrthoDB" id="62567at2"/>
<dbReference type="Proteomes" id="UP000597138">
    <property type="component" value="Unassembled WGS sequence"/>
</dbReference>
<sequence length="232" mass="24958">MSEWISLTTRDGRSFEAFLAAPEAHSKENGRGLIVLPEVYNVNSFAHDVAQRYAALGYAVLVPDLFWRQSPGKHYDYDQPDAAREQGAAVNTDAVVSDVGVAAQALRERLGASATVGVLGYCLGGRIAALAGARESVDAVVSYYGVGRDAHLDELARANKPSLYLFGETDPWVPPAVIDAVQQRASGNINLEVEAYADAGHGFDRQGFAPYHPAAAEAARARVLAFFDLHLR</sequence>
<dbReference type="Proteomes" id="UP000027439">
    <property type="component" value="Unassembled WGS sequence"/>
</dbReference>
<feature type="domain" description="Dienelactone hydrolase" evidence="1">
    <location>
        <begin position="15"/>
        <end position="228"/>
    </location>
</feature>
<dbReference type="InterPro" id="IPR029058">
    <property type="entry name" value="AB_hydrolase_fold"/>
</dbReference>
<reference evidence="2" key="1">
    <citation type="journal article" date="2014" name="Int. J. Syst. Evol. Microbiol.">
        <title>Complete genome of a new Firmicutes species belonging to the dominant human colonic microbiota ('Ruminococcus bicirculans') reveals two chromosomes and a selective capacity to utilize plant glucans.</title>
        <authorList>
            <consortium name="NISC Comparative Sequencing Program"/>
            <person name="Wegmann U."/>
            <person name="Louis P."/>
            <person name="Goesmann A."/>
            <person name="Henrissat B."/>
            <person name="Duncan S.H."/>
            <person name="Flint H.J."/>
        </authorList>
    </citation>
    <scope>NUCLEOTIDE SEQUENCE</scope>
    <source>
        <strain evidence="2">CGMCC 1.11013</strain>
    </source>
</reference>
<dbReference type="AlphaFoldDB" id="A0A069P393"/>
<accession>A0A069P393</accession>